<evidence type="ECO:0000313" key="1">
    <source>
        <dbReference type="EMBL" id="KAJ0102123.1"/>
    </source>
</evidence>
<comment type="caution">
    <text evidence="1">The sequence shown here is derived from an EMBL/GenBank/DDBJ whole genome shotgun (WGS) entry which is preliminary data.</text>
</comment>
<name>A0ACC1BSP2_9ROSI</name>
<keyword evidence="2" id="KW-1185">Reference proteome</keyword>
<gene>
    <name evidence="1" type="ORF">Patl1_05420</name>
</gene>
<evidence type="ECO:0000313" key="2">
    <source>
        <dbReference type="Proteomes" id="UP001164250"/>
    </source>
</evidence>
<accession>A0ACC1BSP2</accession>
<protein>
    <submittedName>
        <fullName evidence="1">Uncharacterized protein</fullName>
    </submittedName>
</protein>
<organism evidence="1 2">
    <name type="scientific">Pistacia atlantica</name>
    <dbReference type="NCBI Taxonomy" id="434234"/>
    <lineage>
        <taxon>Eukaryota</taxon>
        <taxon>Viridiplantae</taxon>
        <taxon>Streptophyta</taxon>
        <taxon>Embryophyta</taxon>
        <taxon>Tracheophyta</taxon>
        <taxon>Spermatophyta</taxon>
        <taxon>Magnoliopsida</taxon>
        <taxon>eudicotyledons</taxon>
        <taxon>Gunneridae</taxon>
        <taxon>Pentapetalae</taxon>
        <taxon>rosids</taxon>
        <taxon>malvids</taxon>
        <taxon>Sapindales</taxon>
        <taxon>Anacardiaceae</taxon>
        <taxon>Pistacia</taxon>
    </lineage>
</organism>
<dbReference type="EMBL" id="CM047899">
    <property type="protein sequence ID" value="KAJ0102123.1"/>
    <property type="molecule type" value="Genomic_DNA"/>
</dbReference>
<dbReference type="Proteomes" id="UP001164250">
    <property type="component" value="Chromosome 3"/>
</dbReference>
<proteinExistence type="predicted"/>
<sequence length="123" mass="14301">MAEAILFSVAGKILEGLGSLAVQEDAKEQHNKNREVTAWIQRLKDAFYDADDLLDDFFTQLRWREILSQNVLANKVRIFFSKSNQIAYSVRMAHKIKTIREKLDEIKKDRPDHLLSVLLKKES</sequence>
<reference evidence="2" key="1">
    <citation type="journal article" date="2023" name="G3 (Bethesda)">
        <title>Genome assembly and association tests identify interacting loci associated with vigor, precocity, and sex in interspecific pistachio rootstocks.</title>
        <authorList>
            <person name="Palmer W."/>
            <person name="Jacygrad E."/>
            <person name="Sagayaradj S."/>
            <person name="Cavanaugh K."/>
            <person name="Han R."/>
            <person name="Bertier L."/>
            <person name="Beede B."/>
            <person name="Kafkas S."/>
            <person name="Golino D."/>
            <person name="Preece J."/>
            <person name="Michelmore R."/>
        </authorList>
    </citation>
    <scope>NUCLEOTIDE SEQUENCE [LARGE SCALE GENOMIC DNA]</scope>
</reference>